<proteinExistence type="predicted"/>
<dbReference type="EMBL" id="HBIP01032008">
    <property type="protein sequence ID" value="CAE0504408.1"/>
    <property type="molecule type" value="Transcribed_RNA"/>
</dbReference>
<protein>
    <submittedName>
        <fullName evidence="1">Uncharacterized protein</fullName>
    </submittedName>
</protein>
<gene>
    <name evidence="1" type="ORF">DTER00134_LOCUS19481</name>
</gene>
<organism evidence="1">
    <name type="scientific">Dunaliella tertiolecta</name>
    <name type="common">Green alga</name>
    <dbReference type="NCBI Taxonomy" id="3047"/>
    <lineage>
        <taxon>Eukaryota</taxon>
        <taxon>Viridiplantae</taxon>
        <taxon>Chlorophyta</taxon>
        <taxon>core chlorophytes</taxon>
        <taxon>Chlorophyceae</taxon>
        <taxon>CS clade</taxon>
        <taxon>Chlamydomonadales</taxon>
        <taxon>Dunaliellaceae</taxon>
        <taxon>Dunaliella</taxon>
    </lineage>
</organism>
<dbReference type="AlphaFoldDB" id="A0A7S3VSX6"/>
<evidence type="ECO:0000313" key="1">
    <source>
        <dbReference type="EMBL" id="CAE0504408.1"/>
    </source>
</evidence>
<name>A0A7S3VSX6_DUNTE</name>
<reference evidence="1" key="1">
    <citation type="submission" date="2021-01" db="EMBL/GenBank/DDBJ databases">
        <authorList>
            <person name="Corre E."/>
            <person name="Pelletier E."/>
            <person name="Niang G."/>
            <person name="Scheremetjew M."/>
            <person name="Finn R."/>
            <person name="Kale V."/>
            <person name="Holt S."/>
            <person name="Cochrane G."/>
            <person name="Meng A."/>
            <person name="Brown T."/>
            <person name="Cohen L."/>
        </authorList>
    </citation>
    <scope>NUCLEOTIDE SEQUENCE</scope>
    <source>
        <strain evidence="1">CCMP1320</strain>
    </source>
</reference>
<accession>A0A7S3VSX6</accession>
<sequence length="100" mass="10939">MCSPGALSSSYCLQSRLSWCLRLVLLRNRCLGLVLRMCSAAAVWHGLACLSWCLRLVLLRSRCLGLVLRVCYAAAVWVGEDTAEDLPCKVGSGLREQGLP</sequence>